<dbReference type="Proteomes" id="UP000226431">
    <property type="component" value="Unassembled WGS sequence"/>
</dbReference>
<evidence type="ECO:0000313" key="2">
    <source>
        <dbReference type="EMBL" id="PHH79064.1"/>
    </source>
</evidence>
<evidence type="ECO:0000256" key="1">
    <source>
        <dbReference type="SAM" id="MobiDB-lite"/>
    </source>
</evidence>
<dbReference type="OrthoDB" id="5383784at2759"/>
<protein>
    <submittedName>
        <fullName evidence="2">Uncharacterized protein</fullName>
    </submittedName>
</protein>
<dbReference type="EMBL" id="NJES01000058">
    <property type="protein sequence ID" value="PHH79064.1"/>
    <property type="molecule type" value="Genomic_DNA"/>
</dbReference>
<dbReference type="STRING" id="2004952.A0A2C5ZI16"/>
<dbReference type="AlphaFoldDB" id="A0A2C5ZI16"/>
<evidence type="ECO:0000313" key="3">
    <source>
        <dbReference type="Proteomes" id="UP000226431"/>
    </source>
</evidence>
<proteinExistence type="predicted"/>
<accession>A0A2C5ZI16</accession>
<reference evidence="2 3" key="1">
    <citation type="submission" date="2017-06" db="EMBL/GenBank/DDBJ databases">
        <title>Ant-infecting Ophiocordyceps genomes reveal a high diversity of potential behavioral manipulation genes and a possible major role for enterotoxins.</title>
        <authorList>
            <person name="De Bekker C."/>
            <person name="Evans H.C."/>
            <person name="Brachmann A."/>
            <person name="Hughes D.P."/>
        </authorList>
    </citation>
    <scope>NUCLEOTIDE SEQUENCE [LARGE SCALE GENOMIC DNA]</scope>
    <source>
        <strain evidence="2 3">Map16</strain>
    </source>
</reference>
<name>A0A2C5ZI16_9HYPO</name>
<gene>
    <name evidence="2" type="ORF">CDD80_5695</name>
</gene>
<feature type="region of interest" description="Disordered" evidence="1">
    <location>
        <begin position="1"/>
        <end position="48"/>
    </location>
</feature>
<keyword evidence="3" id="KW-1185">Reference proteome</keyword>
<sequence>MGMHGPLTAQALGRSPYDDVVEGEGEEDSRQPTQQYDNRGRPVNPETRRMNREIVRAHNEVMLVIGVAEAENTTSTPEPESQRRHEEYEESIGNILFTPSEQCIDAVGYLGLDGLRQRILSASSGTGRRPSIFSARADEYASDEEENEGVSATLISFDVEATDSSDAPPGLWSAELRPSAGTDSKSTASLLPVYLDTALTQLPVMAAGRTLGDALVRILTAPTEAIALRLVAHQFRWRIGYPGPRIYNINFSSQLSMTTFAVNFFATELLHLILCGEVWALFTGISQWYHRTDEQWQEEEEAKARGDTS</sequence>
<organism evidence="2 3">
    <name type="scientific">Ophiocordyceps camponoti-rufipedis</name>
    <dbReference type="NCBI Taxonomy" id="2004952"/>
    <lineage>
        <taxon>Eukaryota</taxon>
        <taxon>Fungi</taxon>
        <taxon>Dikarya</taxon>
        <taxon>Ascomycota</taxon>
        <taxon>Pezizomycotina</taxon>
        <taxon>Sordariomycetes</taxon>
        <taxon>Hypocreomycetidae</taxon>
        <taxon>Hypocreales</taxon>
        <taxon>Ophiocordycipitaceae</taxon>
        <taxon>Ophiocordyceps</taxon>
    </lineage>
</organism>
<comment type="caution">
    <text evidence="2">The sequence shown here is derived from an EMBL/GenBank/DDBJ whole genome shotgun (WGS) entry which is preliminary data.</text>
</comment>